<name>A0A0F8XZA8_9ZZZZ</name>
<organism evidence="1">
    <name type="scientific">marine sediment metagenome</name>
    <dbReference type="NCBI Taxonomy" id="412755"/>
    <lineage>
        <taxon>unclassified sequences</taxon>
        <taxon>metagenomes</taxon>
        <taxon>ecological metagenomes</taxon>
    </lineage>
</organism>
<accession>A0A0F8XZA8</accession>
<gene>
    <name evidence="1" type="ORF">LCGC14_2962040</name>
</gene>
<sequence length="73" mass="8729">MEFTDALREMSFNRAWGSREMTGIKVEENIQLLEEYEDMVASLEDCVKLNRNCDICEEFKRCMHRFDERCPSV</sequence>
<protein>
    <submittedName>
        <fullName evidence="1">Uncharacterized protein</fullName>
    </submittedName>
</protein>
<reference evidence="1" key="1">
    <citation type="journal article" date="2015" name="Nature">
        <title>Complex archaea that bridge the gap between prokaryotes and eukaryotes.</title>
        <authorList>
            <person name="Spang A."/>
            <person name="Saw J.H."/>
            <person name="Jorgensen S.L."/>
            <person name="Zaremba-Niedzwiedzka K."/>
            <person name="Martijn J."/>
            <person name="Lind A.E."/>
            <person name="van Eijk R."/>
            <person name="Schleper C."/>
            <person name="Guy L."/>
            <person name="Ettema T.J."/>
        </authorList>
    </citation>
    <scope>NUCLEOTIDE SEQUENCE</scope>
</reference>
<proteinExistence type="predicted"/>
<evidence type="ECO:0000313" key="1">
    <source>
        <dbReference type="EMBL" id="KKK66645.1"/>
    </source>
</evidence>
<dbReference type="AlphaFoldDB" id="A0A0F8XZA8"/>
<comment type="caution">
    <text evidence="1">The sequence shown here is derived from an EMBL/GenBank/DDBJ whole genome shotgun (WGS) entry which is preliminary data.</text>
</comment>
<dbReference type="EMBL" id="LAZR01059984">
    <property type="protein sequence ID" value="KKK66645.1"/>
    <property type="molecule type" value="Genomic_DNA"/>
</dbReference>